<name>A0A0C2XZC5_SERVB</name>
<accession>A0A0C2XZC5</accession>
<reference evidence="2 3" key="1">
    <citation type="submission" date="2014-04" db="EMBL/GenBank/DDBJ databases">
        <authorList>
            <consortium name="DOE Joint Genome Institute"/>
            <person name="Kuo A."/>
            <person name="Zuccaro A."/>
            <person name="Kohler A."/>
            <person name="Nagy L.G."/>
            <person name="Floudas D."/>
            <person name="Copeland A."/>
            <person name="Barry K.W."/>
            <person name="Cichocki N."/>
            <person name="Veneault-Fourrey C."/>
            <person name="LaButti K."/>
            <person name="Lindquist E.A."/>
            <person name="Lipzen A."/>
            <person name="Lundell T."/>
            <person name="Morin E."/>
            <person name="Murat C."/>
            <person name="Sun H."/>
            <person name="Tunlid A."/>
            <person name="Henrissat B."/>
            <person name="Grigoriev I.V."/>
            <person name="Hibbett D.S."/>
            <person name="Martin F."/>
            <person name="Nordberg H.P."/>
            <person name="Cantor M.N."/>
            <person name="Hua S.X."/>
        </authorList>
    </citation>
    <scope>NUCLEOTIDE SEQUENCE [LARGE SCALE GENOMIC DNA]</scope>
    <source>
        <strain evidence="2 3">MAFF 305830</strain>
    </source>
</reference>
<proteinExistence type="predicted"/>
<protein>
    <submittedName>
        <fullName evidence="2">Uncharacterized protein</fullName>
    </submittedName>
</protein>
<dbReference type="HOGENOM" id="CLU_2851147_0_0_1"/>
<sequence>MTKVRSHDLPISEAVWLQQQQKGCNNVYDEEKRRGNEQGSSPGVINMGGRGKKKTCIGESNIAKQ</sequence>
<keyword evidence="3" id="KW-1185">Reference proteome</keyword>
<organism evidence="2 3">
    <name type="scientific">Serendipita vermifera MAFF 305830</name>
    <dbReference type="NCBI Taxonomy" id="933852"/>
    <lineage>
        <taxon>Eukaryota</taxon>
        <taxon>Fungi</taxon>
        <taxon>Dikarya</taxon>
        <taxon>Basidiomycota</taxon>
        <taxon>Agaricomycotina</taxon>
        <taxon>Agaricomycetes</taxon>
        <taxon>Sebacinales</taxon>
        <taxon>Serendipitaceae</taxon>
        <taxon>Serendipita</taxon>
    </lineage>
</organism>
<dbReference type="Proteomes" id="UP000054097">
    <property type="component" value="Unassembled WGS sequence"/>
</dbReference>
<gene>
    <name evidence="2" type="ORF">M408DRAFT_92099</name>
</gene>
<evidence type="ECO:0000313" key="3">
    <source>
        <dbReference type="Proteomes" id="UP000054097"/>
    </source>
</evidence>
<evidence type="ECO:0000313" key="2">
    <source>
        <dbReference type="EMBL" id="KIM34212.1"/>
    </source>
</evidence>
<reference evidence="3" key="2">
    <citation type="submission" date="2015-01" db="EMBL/GenBank/DDBJ databases">
        <title>Evolutionary Origins and Diversification of the Mycorrhizal Mutualists.</title>
        <authorList>
            <consortium name="DOE Joint Genome Institute"/>
            <consortium name="Mycorrhizal Genomics Consortium"/>
            <person name="Kohler A."/>
            <person name="Kuo A."/>
            <person name="Nagy L.G."/>
            <person name="Floudas D."/>
            <person name="Copeland A."/>
            <person name="Barry K.W."/>
            <person name="Cichocki N."/>
            <person name="Veneault-Fourrey C."/>
            <person name="LaButti K."/>
            <person name="Lindquist E.A."/>
            <person name="Lipzen A."/>
            <person name="Lundell T."/>
            <person name="Morin E."/>
            <person name="Murat C."/>
            <person name="Riley R."/>
            <person name="Ohm R."/>
            <person name="Sun H."/>
            <person name="Tunlid A."/>
            <person name="Henrissat B."/>
            <person name="Grigoriev I.V."/>
            <person name="Hibbett D.S."/>
            <person name="Martin F."/>
        </authorList>
    </citation>
    <scope>NUCLEOTIDE SEQUENCE [LARGE SCALE GENOMIC DNA]</scope>
    <source>
        <strain evidence="3">MAFF 305830</strain>
    </source>
</reference>
<dbReference type="EMBL" id="KN824277">
    <property type="protein sequence ID" value="KIM34212.1"/>
    <property type="molecule type" value="Genomic_DNA"/>
</dbReference>
<evidence type="ECO:0000256" key="1">
    <source>
        <dbReference type="SAM" id="MobiDB-lite"/>
    </source>
</evidence>
<feature type="region of interest" description="Disordered" evidence="1">
    <location>
        <begin position="22"/>
        <end position="65"/>
    </location>
</feature>
<dbReference type="AlphaFoldDB" id="A0A0C2XZC5"/>